<name>A0A8K0NN38_9TREE</name>
<proteinExistence type="inferred from homology"/>
<dbReference type="PROSITE" id="PS51715">
    <property type="entry name" value="G_GB1_RHD3"/>
    <property type="match status" value="1"/>
</dbReference>
<dbReference type="Pfam" id="PF05879">
    <property type="entry name" value="RHD3_GTPase"/>
    <property type="match status" value="1"/>
</dbReference>
<dbReference type="Gene3D" id="3.40.50.300">
    <property type="entry name" value="P-loop containing nucleotide triphosphate hydrolases"/>
    <property type="match status" value="1"/>
</dbReference>
<dbReference type="EMBL" id="JABELV010000067">
    <property type="protein sequence ID" value="KAG7535929.1"/>
    <property type="molecule type" value="Genomic_DNA"/>
</dbReference>
<feature type="binding site" evidence="8">
    <location>
        <begin position="98"/>
        <end position="105"/>
    </location>
    <ligand>
        <name>GTP</name>
        <dbReference type="ChEBI" id="CHEBI:37565"/>
    </ligand>
</feature>
<dbReference type="HAMAP" id="MF_03109">
    <property type="entry name" value="Sey1"/>
    <property type="match status" value="1"/>
</dbReference>
<dbReference type="InterPro" id="IPR008803">
    <property type="entry name" value="RHD3/Sey1"/>
</dbReference>
<dbReference type="AlphaFoldDB" id="A0A8K0NN38"/>
<evidence type="ECO:0000256" key="2">
    <source>
        <dbReference type="ARBA" id="ARBA00022741"/>
    </source>
</evidence>
<evidence type="ECO:0000256" key="6">
    <source>
        <dbReference type="ARBA" id="ARBA00023134"/>
    </source>
</evidence>
<evidence type="ECO:0000256" key="10">
    <source>
        <dbReference type="SAM" id="Phobius"/>
    </source>
</evidence>
<evidence type="ECO:0000256" key="7">
    <source>
        <dbReference type="ARBA" id="ARBA00023136"/>
    </source>
</evidence>
<feature type="domain" description="GB1/RHD3-type G" evidence="11">
    <location>
        <begin position="88"/>
        <end position="319"/>
    </location>
</feature>
<dbReference type="GO" id="GO:0003924">
    <property type="term" value="F:GTPase activity"/>
    <property type="evidence" value="ECO:0007669"/>
    <property type="project" value="UniProtKB-UniRule"/>
</dbReference>
<dbReference type="PANTHER" id="PTHR45923">
    <property type="entry name" value="PROTEIN SEY1"/>
    <property type="match status" value="1"/>
</dbReference>
<dbReference type="GO" id="GO:0005525">
    <property type="term" value="F:GTP binding"/>
    <property type="evidence" value="ECO:0007669"/>
    <property type="project" value="UniProtKB-UniRule"/>
</dbReference>
<comment type="subcellular location">
    <subcellularLocation>
        <location evidence="8">Endoplasmic reticulum membrane</location>
        <topology evidence="8">Multi-pass membrane protein</topology>
    </subcellularLocation>
    <text evidence="8">Enriched in the cortical ER. Concentrated in punctae along the ER tubules.</text>
</comment>
<comment type="caution">
    <text evidence="12">The sequence shown here is derived from an EMBL/GenBank/DDBJ whole genome shotgun (WGS) entry which is preliminary data.</text>
</comment>
<dbReference type="GO" id="GO:0016320">
    <property type="term" value="P:endoplasmic reticulum membrane fusion"/>
    <property type="evidence" value="ECO:0007669"/>
    <property type="project" value="TreeGrafter"/>
</dbReference>
<feature type="topological domain" description="Cytoplasmic" evidence="8">
    <location>
        <begin position="1"/>
        <end position="727"/>
    </location>
</feature>
<keyword evidence="4 8" id="KW-0256">Endoplasmic reticulum</keyword>
<evidence type="ECO:0000256" key="1">
    <source>
        <dbReference type="ARBA" id="ARBA00022692"/>
    </source>
</evidence>
<keyword evidence="3 8" id="KW-0378">Hydrolase</keyword>
<evidence type="ECO:0000256" key="3">
    <source>
        <dbReference type="ARBA" id="ARBA00022801"/>
    </source>
</evidence>
<keyword evidence="1 8" id="KW-0812">Transmembrane</keyword>
<feature type="transmembrane region" description="Helical" evidence="10">
    <location>
        <begin position="747"/>
        <end position="768"/>
    </location>
</feature>
<sequence length="837" mass="94647">MNLSIDAAQEALKNPSSELKDILNDPRVPTEAMDAMSAEGFKPESKGKKQREGTSDLGDGRLQVVNEKQEFSPNLSKYMGKWGLLDKGFAYDVVAVFGSQSTGKSTLLNRLFGTNFDVMDETRRQQTTKGIWLSPSIYSPTIVMDVEGTDGRERGEDQDFERKSALFSLAGTEVLLVNLWEHQIGLYQGANMGLLKTVFEVNLGLFGGSAPGKDKQGDGAIRAKGHEKTLLMFVIRDFVGSTPLANLTQTLTQDMEKIWDGLSKPDHLKQSKLGDYFDLTFAALPHKVLMPEKFEEAVVDLRKRFTDRERDDFVFKPAYHKRIPADGVGFYLDGIWQQVLTNKDLDLPTQQELLAQFRCDEIAAVVWEQFEQASKGVRKPVETGSVMDGLGGMMGDWRSTALSKFDKDASRYHPAVYMRKRAEVAKAIEGSLMPLYLGQLKNLHHKQQAAFKNDLETALKREGSDFAVASKECRARAENAFIAGAEEMQIKEVNWSHEDELKSLRRDLQAIADQCRSDETKKMVISIERTVKKQLGEPVEVSLSKPSDKMWDNLLITFKAVLAKAEKLYMARAKTYNCTDEENDANIQVLRRRAWTALHGKIMEQLSDHAIMAKLRDQFEDSFRYDASGVPRVWTPNDDIDGEFRRAKEETLDLIPLFSRITFRDPEAEFSLPADLSSSDPDTEFDFESSLQILSETKKLELENRFKKDADAYYVEAKRSIVSTMSQIPTWVYGLLLVLGRNDLKGILFNPLQIVMVAILGAGVYLLYSLGMMSPLIRTGRAFFEEFRTWALDKLRELLNEQPEPTRSRGDVNVDAVNGGNRTQTLRRKETIEMQEL</sequence>
<feature type="topological domain" description="Cytoplasmic" evidence="8">
    <location>
        <begin position="773"/>
        <end position="837"/>
    </location>
</feature>
<dbReference type="GO" id="GO:0005789">
    <property type="term" value="C:endoplasmic reticulum membrane"/>
    <property type="evidence" value="ECO:0007669"/>
    <property type="project" value="UniProtKB-SubCell"/>
</dbReference>
<dbReference type="PANTHER" id="PTHR45923:SF2">
    <property type="entry name" value="PROTEIN SEY1"/>
    <property type="match status" value="1"/>
</dbReference>
<evidence type="ECO:0000313" key="13">
    <source>
        <dbReference type="Proteomes" id="UP000812966"/>
    </source>
</evidence>
<dbReference type="Proteomes" id="UP000812966">
    <property type="component" value="Unassembled WGS sequence"/>
</dbReference>
<protein>
    <recommendedName>
        <fullName evidence="11">GB1/RHD3-type G domain-containing protein</fullName>
    </recommendedName>
</protein>
<evidence type="ECO:0000256" key="8">
    <source>
        <dbReference type="HAMAP-Rule" id="MF_03109"/>
    </source>
</evidence>
<accession>A0A8K0NN38</accession>
<keyword evidence="7 8" id="KW-0472">Membrane</keyword>
<evidence type="ECO:0000256" key="9">
    <source>
        <dbReference type="SAM" id="MobiDB-lite"/>
    </source>
</evidence>
<evidence type="ECO:0000256" key="5">
    <source>
        <dbReference type="ARBA" id="ARBA00022989"/>
    </source>
</evidence>
<dbReference type="InterPro" id="IPR046758">
    <property type="entry name" value="Sey1/RHD3-like_3HB"/>
</dbReference>
<keyword evidence="13" id="KW-1185">Reference proteome</keyword>
<dbReference type="InterPro" id="IPR030386">
    <property type="entry name" value="G_GB1_RHD3_dom"/>
</dbReference>
<dbReference type="CDD" id="cd01851">
    <property type="entry name" value="GBP"/>
    <property type="match status" value="1"/>
</dbReference>
<dbReference type="SUPFAM" id="SSF52540">
    <property type="entry name" value="P-loop containing nucleoside triphosphate hydrolases"/>
    <property type="match status" value="1"/>
</dbReference>
<dbReference type="Pfam" id="PF20428">
    <property type="entry name" value="Sey1_3HB"/>
    <property type="match status" value="1"/>
</dbReference>
<organism evidence="12 13">
    <name type="scientific">Filobasidium floriforme</name>
    <dbReference type="NCBI Taxonomy" id="5210"/>
    <lineage>
        <taxon>Eukaryota</taxon>
        <taxon>Fungi</taxon>
        <taxon>Dikarya</taxon>
        <taxon>Basidiomycota</taxon>
        <taxon>Agaricomycotina</taxon>
        <taxon>Tremellomycetes</taxon>
        <taxon>Filobasidiales</taxon>
        <taxon>Filobasidiaceae</taxon>
        <taxon>Filobasidium</taxon>
    </lineage>
</organism>
<keyword evidence="2 8" id="KW-0547">Nucleotide-binding</keyword>
<evidence type="ECO:0000259" key="11">
    <source>
        <dbReference type="PROSITE" id="PS51715"/>
    </source>
</evidence>
<feature type="compositionally biased region" description="Basic and acidic residues" evidence="9">
    <location>
        <begin position="41"/>
        <end position="54"/>
    </location>
</feature>
<feature type="topological domain" description="Lumenal" evidence="8">
    <location>
        <begin position="749"/>
        <end position="751"/>
    </location>
</feature>
<evidence type="ECO:0000256" key="4">
    <source>
        <dbReference type="ARBA" id="ARBA00022824"/>
    </source>
</evidence>
<keyword evidence="5 8" id="KW-1133">Transmembrane helix</keyword>
<dbReference type="FunFam" id="3.40.50.300:FF:000727">
    <property type="entry name" value="Protein SEY1 homolog"/>
    <property type="match status" value="1"/>
</dbReference>
<reference evidence="12" key="1">
    <citation type="submission" date="2020-04" db="EMBL/GenBank/DDBJ databases">
        <title>Analysis of mating type loci in Filobasidium floriforme.</title>
        <authorList>
            <person name="Nowrousian M."/>
        </authorList>
    </citation>
    <scope>NUCLEOTIDE SEQUENCE</scope>
    <source>
        <strain evidence="12">CBS 6242</strain>
    </source>
</reference>
<dbReference type="InterPro" id="IPR027417">
    <property type="entry name" value="P-loop_NTPase"/>
</dbReference>
<comment type="similarity">
    <text evidence="8">Belongs to the TRAFAC class dynamin-like GTPase superfamily. GB1/RHD3 GTPase family. RHD3 subfamily.</text>
</comment>
<feature type="region of interest" description="Disordered" evidence="9">
    <location>
        <begin position="1"/>
        <end position="61"/>
    </location>
</feature>
<evidence type="ECO:0000313" key="12">
    <source>
        <dbReference type="EMBL" id="KAG7535929.1"/>
    </source>
</evidence>
<keyword evidence="6 8" id="KW-0342">GTP-binding</keyword>
<gene>
    <name evidence="8" type="primary">SEY1</name>
    <name evidence="12" type="ORF">FFLO_03600</name>
</gene>